<dbReference type="GO" id="GO:0000177">
    <property type="term" value="C:cytoplasmic exosome (RNase complex)"/>
    <property type="evidence" value="ECO:0007669"/>
    <property type="project" value="TreeGrafter"/>
</dbReference>
<dbReference type="GO" id="GO:0005730">
    <property type="term" value="C:nucleolus"/>
    <property type="evidence" value="ECO:0007669"/>
    <property type="project" value="UniProtKB-SubCell"/>
</dbReference>
<evidence type="ECO:0000256" key="5">
    <source>
        <dbReference type="ARBA" id="ARBA00022490"/>
    </source>
</evidence>
<comment type="subcellular location">
    <subcellularLocation>
        <location evidence="1">Cytoplasm</location>
    </subcellularLocation>
    <subcellularLocation>
        <location evidence="2">Nucleus</location>
        <location evidence="2">Nucleolus</location>
    </subcellularLocation>
    <subcellularLocation>
        <location evidence="3">Nucleus</location>
        <location evidence="3">Nucleoplasm</location>
    </subcellularLocation>
</comment>
<comment type="subunit">
    <text evidence="10">Component of the RNA exosome complex.</text>
</comment>
<evidence type="ECO:0000256" key="3">
    <source>
        <dbReference type="ARBA" id="ARBA00004642"/>
    </source>
</evidence>
<evidence type="ECO:0000256" key="1">
    <source>
        <dbReference type="ARBA" id="ARBA00004496"/>
    </source>
</evidence>
<evidence type="ECO:0000313" key="15">
    <source>
        <dbReference type="Proteomes" id="UP000274756"/>
    </source>
</evidence>
<accession>A0A158Q391</accession>
<dbReference type="PROSITE" id="PS01277">
    <property type="entry name" value="RIBONUCLEASE_PH"/>
    <property type="match status" value="1"/>
</dbReference>
<gene>
    <name evidence="13" type="ORF">DME_LOCUS6257</name>
</gene>
<evidence type="ECO:0000313" key="16">
    <source>
        <dbReference type="WBParaSite" id="DME_0000189701-mRNA-1"/>
    </source>
</evidence>
<dbReference type="Proteomes" id="UP000038040">
    <property type="component" value="Unplaced"/>
</dbReference>
<dbReference type="AlphaFoldDB" id="A0A158Q391"/>
<dbReference type="GO" id="GO:0034475">
    <property type="term" value="P:U4 snRNA 3'-end processing"/>
    <property type="evidence" value="ECO:0007669"/>
    <property type="project" value="TreeGrafter"/>
</dbReference>
<dbReference type="FunFam" id="3.30.230.70:FF:000004">
    <property type="entry name" value="Exosome complex component Rrp41"/>
    <property type="match status" value="1"/>
</dbReference>
<evidence type="ECO:0000256" key="11">
    <source>
        <dbReference type="ARBA" id="ARBA00073078"/>
    </source>
</evidence>
<dbReference type="Gene3D" id="3.30.230.70">
    <property type="entry name" value="GHMP Kinase, N-terminal domain"/>
    <property type="match status" value="1"/>
</dbReference>
<dbReference type="InterPro" id="IPR020568">
    <property type="entry name" value="Ribosomal_Su5_D2-typ_SF"/>
</dbReference>
<organism evidence="14 16">
    <name type="scientific">Dracunculus medinensis</name>
    <name type="common">Guinea worm</name>
    <dbReference type="NCBI Taxonomy" id="318479"/>
    <lineage>
        <taxon>Eukaryota</taxon>
        <taxon>Metazoa</taxon>
        <taxon>Ecdysozoa</taxon>
        <taxon>Nematoda</taxon>
        <taxon>Chromadorea</taxon>
        <taxon>Rhabditida</taxon>
        <taxon>Spirurina</taxon>
        <taxon>Dracunculoidea</taxon>
        <taxon>Dracunculidae</taxon>
        <taxon>Dracunculus</taxon>
    </lineage>
</organism>
<dbReference type="OrthoDB" id="27298at2759"/>
<evidence type="ECO:0000259" key="12">
    <source>
        <dbReference type="Pfam" id="PF01138"/>
    </source>
</evidence>
<evidence type="ECO:0000256" key="8">
    <source>
        <dbReference type="ARBA" id="ARBA00022884"/>
    </source>
</evidence>
<evidence type="ECO:0000256" key="7">
    <source>
        <dbReference type="ARBA" id="ARBA00022835"/>
    </source>
</evidence>
<dbReference type="InterPro" id="IPR036345">
    <property type="entry name" value="ExoRNase_PH_dom2_sf"/>
</dbReference>
<dbReference type="InterPro" id="IPR001247">
    <property type="entry name" value="ExoRNase_PH_dom1"/>
</dbReference>
<dbReference type="GO" id="GO:0000176">
    <property type="term" value="C:nuclear exosome (RNase complex)"/>
    <property type="evidence" value="ECO:0007669"/>
    <property type="project" value="TreeGrafter"/>
</dbReference>
<evidence type="ECO:0000313" key="13">
    <source>
        <dbReference type="EMBL" id="VDN56284.1"/>
    </source>
</evidence>
<dbReference type="GO" id="GO:0003723">
    <property type="term" value="F:RNA binding"/>
    <property type="evidence" value="ECO:0007669"/>
    <property type="project" value="UniProtKB-KW"/>
</dbReference>
<evidence type="ECO:0000313" key="14">
    <source>
        <dbReference type="Proteomes" id="UP000038040"/>
    </source>
</evidence>
<evidence type="ECO:0000256" key="9">
    <source>
        <dbReference type="ARBA" id="ARBA00058393"/>
    </source>
</evidence>
<dbReference type="WBParaSite" id="DME_0000189701-mRNA-1">
    <property type="protein sequence ID" value="DME_0000189701-mRNA-1"/>
    <property type="gene ID" value="DME_0000189701"/>
</dbReference>
<proteinExistence type="inferred from homology"/>
<keyword evidence="7" id="KW-0271">Exosome</keyword>
<evidence type="ECO:0000256" key="2">
    <source>
        <dbReference type="ARBA" id="ARBA00004604"/>
    </source>
</evidence>
<dbReference type="GO" id="GO:0071051">
    <property type="term" value="P:poly(A)-dependent snoRNA 3'-end processing"/>
    <property type="evidence" value="ECO:0007669"/>
    <property type="project" value="TreeGrafter"/>
</dbReference>
<dbReference type="PANTHER" id="PTHR11953:SF0">
    <property type="entry name" value="EXOSOME COMPLEX COMPONENT RRP41"/>
    <property type="match status" value="1"/>
</dbReference>
<dbReference type="SUPFAM" id="SSF55666">
    <property type="entry name" value="Ribonuclease PH domain 2-like"/>
    <property type="match status" value="1"/>
</dbReference>
<dbReference type="GO" id="GO:0005654">
    <property type="term" value="C:nucleoplasm"/>
    <property type="evidence" value="ECO:0007669"/>
    <property type="project" value="UniProtKB-SubCell"/>
</dbReference>
<reference evidence="13 15" key="2">
    <citation type="submission" date="2018-11" db="EMBL/GenBank/DDBJ databases">
        <authorList>
            <consortium name="Pathogen Informatics"/>
        </authorList>
    </citation>
    <scope>NUCLEOTIDE SEQUENCE [LARGE SCALE GENOMIC DNA]</scope>
</reference>
<keyword evidence="5" id="KW-0963">Cytoplasm</keyword>
<dbReference type="STRING" id="318479.A0A158Q391"/>
<evidence type="ECO:0000256" key="6">
    <source>
        <dbReference type="ARBA" id="ARBA00022552"/>
    </source>
</evidence>
<dbReference type="GO" id="GO:0006364">
    <property type="term" value="P:rRNA processing"/>
    <property type="evidence" value="ECO:0007669"/>
    <property type="project" value="UniProtKB-KW"/>
</dbReference>
<dbReference type="GO" id="GO:0016075">
    <property type="term" value="P:rRNA catabolic process"/>
    <property type="evidence" value="ECO:0007669"/>
    <property type="project" value="TreeGrafter"/>
</dbReference>
<feature type="domain" description="Exoribonuclease phosphorolytic" evidence="12">
    <location>
        <begin position="18"/>
        <end position="148"/>
    </location>
</feature>
<dbReference type="InterPro" id="IPR018336">
    <property type="entry name" value="RNase_PH_CS"/>
</dbReference>
<dbReference type="InterPro" id="IPR050080">
    <property type="entry name" value="RNase_PH"/>
</dbReference>
<dbReference type="Proteomes" id="UP000274756">
    <property type="component" value="Unassembled WGS sequence"/>
</dbReference>
<dbReference type="PANTHER" id="PTHR11953">
    <property type="entry name" value="EXOSOME COMPLEX COMPONENT"/>
    <property type="match status" value="1"/>
</dbReference>
<protein>
    <recommendedName>
        <fullName evidence="11">Putative exosome complex component RRP41</fullName>
    </recommendedName>
</protein>
<keyword evidence="8" id="KW-0694">RNA-binding</keyword>
<dbReference type="GO" id="GO:0071028">
    <property type="term" value="P:nuclear mRNA surveillance"/>
    <property type="evidence" value="ECO:0007669"/>
    <property type="project" value="TreeGrafter"/>
</dbReference>
<evidence type="ECO:0000256" key="10">
    <source>
        <dbReference type="ARBA" id="ARBA00062379"/>
    </source>
</evidence>
<comment type="function">
    <text evidence="9">Non-catalytic component of the RNA exosome complex which has 3'-&gt;5' exoribonuclease activity and participates in a multitude of cellular RNA processing and degradation events.</text>
</comment>
<reference evidence="16" key="1">
    <citation type="submission" date="2016-04" db="UniProtKB">
        <authorList>
            <consortium name="WormBaseParasite"/>
        </authorList>
    </citation>
    <scope>IDENTIFICATION</scope>
</reference>
<dbReference type="EMBL" id="UYYG01001155">
    <property type="protein sequence ID" value="VDN56284.1"/>
    <property type="molecule type" value="Genomic_DNA"/>
</dbReference>
<dbReference type="SUPFAM" id="SSF54211">
    <property type="entry name" value="Ribosomal protein S5 domain 2-like"/>
    <property type="match status" value="1"/>
</dbReference>
<keyword evidence="6" id="KW-0698">rRNA processing</keyword>
<sequence length="247" mass="26971">MNILSEHGFRQDGRRPNQIRNINCKLGVYSQADGSAYLEQGNTKVLCAVYGPHDSRQRSRIHEDRCIINCQYSMATFSTVERRERPRGDRRAVEFARLMEKVFESAIITTMYPCSQIDIFCELLQGDGSHLATCVNAATLALADAGVPVYGIVAAVSSACSLGGVACVDVSAREEMAIVPRLTVATLMNQDQIVLIELENRVHHQHLEVVMKSACEASEKVRSCLKTAIGSHISSALGLASNDVNSA</sequence>
<evidence type="ECO:0000256" key="4">
    <source>
        <dbReference type="ARBA" id="ARBA00006678"/>
    </source>
</evidence>
<comment type="similarity">
    <text evidence="4">Belongs to the RNase PH family.</text>
</comment>
<name>A0A158Q391_DRAME</name>
<dbReference type="CDD" id="cd11370">
    <property type="entry name" value="RNase_PH_RRP41"/>
    <property type="match status" value="1"/>
</dbReference>
<dbReference type="InterPro" id="IPR027408">
    <property type="entry name" value="PNPase/RNase_PH_dom_sf"/>
</dbReference>
<keyword evidence="15" id="KW-1185">Reference proteome</keyword>
<dbReference type="Pfam" id="PF01138">
    <property type="entry name" value="RNase_PH"/>
    <property type="match status" value="1"/>
</dbReference>